<dbReference type="AlphaFoldDB" id="A0A834I0V9"/>
<reference evidence="2" key="1">
    <citation type="submission" date="2020-08" db="EMBL/GenBank/DDBJ databases">
        <title>Genome sequencing and assembly of the red palm weevil Rhynchophorus ferrugineus.</title>
        <authorList>
            <person name="Dias G.B."/>
            <person name="Bergman C.M."/>
            <person name="Manee M."/>
        </authorList>
    </citation>
    <scope>NUCLEOTIDE SEQUENCE</scope>
    <source>
        <strain evidence="2">AA-2017</strain>
        <tissue evidence="2">Whole larva</tissue>
    </source>
</reference>
<feature type="region of interest" description="Disordered" evidence="1">
    <location>
        <begin position="1"/>
        <end position="27"/>
    </location>
</feature>
<evidence type="ECO:0000313" key="2">
    <source>
        <dbReference type="EMBL" id="KAF7272420.1"/>
    </source>
</evidence>
<comment type="caution">
    <text evidence="2">The sequence shown here is derived from an EMBL/GenBank/DDBJ whole genome shotgun (WGS) entry which is preliminary data.</text>
</comment>
<evidence type="ECO:0000256" key="1">
    <source>
        <dbReference type="SAM" id="MobiDB-lite"/>
    </source>
</evidence>
<organism evidence="2 3">
    <name type="scientific">Rhynchophorus ferrugineus</name>
    <name type="common">Red palm weevil</name>
    <name type="synonym">Curculio ferrugineus</name>
    <dbReference type="NCBI Taxonomy" id="354439"/>
    <lineage>
        <taxon>Eukaryota</taxon>
        <taxon>Metazoa</taxon>
        <taxon>Ecdysozoa</taxon>
        <taxon>Arthropoda</taxon>
        <taxon>Hexapoda</taxon>
        <taxon>Insecta</taxon>
        <taxon>Pterygota</taxon>
        <taxon>Neoptera</taxon>
        <taxon>Endopterygota</taxon>
        <taxon>Coleoptera</taxon>
        <taxon>Polyphaga</taxon>
        <taxon>Cucujiformia</taxon>
        <taxon>Curculionidae</taxon>
        <taxon>Dryophthorinae</taxon>
        <taxon>Rhynchophorus</taxon>
    </lineage>
</organism>
<feature type="compositionally biased region" description="Polar residues" evidence="1">
    <location>
        <begin position="1"/>
        <end position="22"/>
    </location>
</feature>
<dbReference type="EMBL" id="JAACXV010013768">
    <property type="protein sequence ID" value="KAF7272420.1"/>
    <property type="molecule type" value="Genomic_DNA"/>
</dbReference>
<gene>
    <name evidence="2" type="ORF">GWI33_014787</name>
</gene>
<feature type="non-terminal residue" evidence="2">
    <location>
        <position position="1"/>
    </location>
</feature>
<name>A0A834I0V9_RHYFE</name>
<sequence>MTSFCSKTPVSVPGQTNPSISTAIIKKDRRNNIEEGLLVDGRDRNGSEWPKEGMHLFQESHNQRSWERIKGESGGTKALNTEYKNAKKIFEKYNRTKHEG</sequence>
<keyword evidence="3" id="KW-1185">Reference proteome</keyword>
<dbReference type="Proteomes" id="UP000625711">
    <property type="component" value="Unassembled WGS sequence"/>
</dbReference>
<protein>
    <submittedName>
        <fullName evidence="2">Uncharacterized protein</fullName>
    </submittedName>
</protein>
<feature type="region of interest" description="Disordered" evidence="1">
    <location>
        <begin position="59"/>
        <end position="80"/>
    </location>
</feature>
<accession>A0A834I0V9</accession>
<proteinExistence type="predicted"/>
<evidence type="ECO:0000313" key="3">
    <source>
        <dbReference type="Proteomes" id="UP000625711"/>
    </source>
</evidence>
<feature type="compositionally biased region" description="Basic and acidic residues" evidence="1">
    <location>
        <begin position="61"/>
        <end position="71"/>
    </location>
</feature>